<dbReference type="GO" id="GO:1990404">
    <property type="term" value="F:NAD+-protein mono-ADP-ribosyltransferase activity"/>
    <property type="evidence" value="ECO:0007669"/>
    <property type="project" value="TreeGrafter"/>
</dbReference>
<evidence type="ECO:0000313" key="3">
    <source>
        <dbReference type="EMBL" id="CAD7241551.1"/>
    </source>
</evidence>
<evidence type="ECO:0000256" key="1">
    <source>
        <dbReference type="RuleBase" id="RU362114"/>
    </source>
</evidence>
<dbReference type="GO" id="GO:0003950">
    <property type="term" value="F:NAD+ poly-ADP-ribosyltransferase activity"/>
    <property type="evidence" value="ECO:0007669"/>
    <property type="project" value="UniProtKB-UniRule"/>
</dbReference>
<evidence type="ECO:0000313" key="4">
    <source>
        <dbReference type="Proteomes" id="UP000677054"/>
    </source>
</evidence>
<dbReference type="EMBL" id="LR899664">
    <property type="protein sequence ID" value="CAD7241551.1"/>
    <property type="molecule type" value="Genomic_DNA"/>
</dbReference>
<organism evidence="3">
    <name type="scientific">Darwinula stevensoni</name>
    <dbReference type="NCBI Taxonomy" id="69355"/>
    <lineage>
        <taxon>Eukaryota</taxon>
        <taxon>Metazoa</taxon>
        <taxon>Ecdysozoa</taxon>
        <taxon>Arthropoda</taxon>
        <taxon>Crustacea</taxon>
        <taxon>Oligostraca</taxon>
        <taxon>Ostracoda</taxon>
        <taxon>Podocopa</taxon>
        <taxon>Podocopida</taxon>
        <taxon>Darwinulocopina</taxon>
        <taxon>Darwinuloidea</taxon>
        <taxon>Darwinulidae</taxon>
        <taxon>Darwinula</taxon>
    </lineage>
</organism>
<gene>
    <name evidence="3" type="ORF">DSTB1V02_LOCUS1539</name>
</gene>
<dbReference type="OrthoDB" id="6133115at2759"/>
<dbReference type="SUPFAM" id="SSF56399">
    <property type="entry name" value="ADP-ribosylation"/>
    <property type="match status" value="1"/>
</dbReference>
<accession>A0A7R8X0M8</accession>
<dbReference type="Proteomes" id="UP000677054">
    <property type="component" value="Unassembled WGS sequence"/>
</dbReference>
<sequence length="331" mass="37602">MKYVESVQRERELNEEKALERKVFHADEDDGEVEVPQICPFLLNDRCVDGEEGRCQRLHATTSYHWQVRHPETGKWINLSKIQSFELEKHFADPINHTPSSWLSIGASPVSSGLLLAELRLFKANLTGSERKVRRRPAPPKSSPAPIDAPMYKQFPSHWIPMSDTETCRMVAIDSNSQEYRKIASLITCFNIRQITRVQNPYLWEMYQNKKSQLLREQPTAVNEMDLFHGTSSINIISICLRNFDWRLHGSANGSAFGKGVYFTSNPQTAAGYCRGGGCIFVVKVLVGNSTVGNQFMTHPPAGFHSTTDSSGRIIVKYHDQDYYPLYVVES</sequence>
<dbReference type="AlphaFoldDB" id="A0A7R8X0M8"/>
<dbReference type="PROSITE" id="PS51059">
    <property type="entry name" value="PARP_CATALYTIC"/>
    <property type="match status" value="1"/>
</dbReference>
<feature type="domain" description="PARP catalytic" evidence="2">
    <location>
        <begin position="153"/>
        <end position="331"/>
    </location>
</feature>
<dbReference type="EC" id="2.4.2.-" evidence="1"/>
<protein>
    <recommendedName>
        <fullName evidence="1">Poly [ADP-ribose] polymerase</fullName>
        <shortName evidence="1">PARP</shortName>
        <ecNumber evidence="1">2.4.2.-</ecNumber>
    </recommendedName>
</protein>
<keyword evidence="1" id="KW-0328">Glycosyltransferase</keyword>
<keyword evidence="1" id="KW-0520">NAD</keyword>
<dbReference type="PANTHER" id="PTHR45740">
    <property type="entry name" value="POLY [ADP-RIBOSE] POLYMERASE"/>
    <property type="match status" value="1"/>
</dbReference>
<evidence type="ECO:0000259" key="2">
    <source>
        <dbReference type="PROSITE" id="PS51059"/>
    </source>
</evidence>
<dbReference type="InterPro" id="IPR051712">
    <property type="entry name" value="ARTD-AVP"/>
</dbReference>
<dbReference type="GO" id="GO:0005634">
    <property type="term" value="C:nucleus"/>
    <property type="evidence" value="ECO:0007669"/>
    <property type="project" value="TreeGrafter"/>
</dbReference>
<dbReference type="EMBL" id="CAJPEV010000147">
    <property type="protein sequence ID" value="CAG0881385.1"/>
    <property type="molecule type" value="Genomic_DNA"/>
</dbReference>
<dbReference type="InterPro" id="IPR012317">
    <property type="entry name" value="Poly(ADP-ribose)pol_cat_dom"/>
</dbReference>
<dbReference type="Pfam" id="PF00644">
    <property type="entry name" value="PARP"/>
    <property type="match status" value="1"/>
</dbReference>
<name>A0A7R8X0M8_9CRUS</name>
<dbReference type="Gene3D" id="3.90.228.10">
    <property type="match status" value="1"/>
</dbReference>
<keyword evidence="1" id="KW-0808">Transferase</keyword>
<reference evidence="3" key="1">
    <citation type="submission" date="2020-11" db="EMBL/GenBank/DDBJ databases">
        <authorList>
            <person name="Tran Van P."/>
        </authorList>
    </citation>
    <scope>NUCLEOTIDE SEQUENCE</scope>
</reference>
<dbReference type="PANTHER" id="PTHR45740:SF2">
    <property type="entry name" value="POLY [ADP-RIBOSE] POLYMERASE"/>
    <property type="match status" value="1"/>
</dbReference>
<keyword evidence="4" id="KW-1185">Reference proteome</keyword>
<proteinExistence type="predicted"/>